<dbReference type="EMBL" id="JBBXMP010000793">
    <property type="protein sequence ID" value="KAL0056946.1"/>
    <property type="molecule type" value="Genomic_DNA"/>
</dbReference>
<dbReference type="Gene3D" id="3.40.50.12780">
    <property type="entry name" value="N-terminal domain of ligase-like"/>
    <property type="match status" value="1"/>
</dbReference>
<evidence type="ECO:0000256" key="1">
    <source>
        <dbReference type="ARBA" id="ARBA00022450"/>
    </source>
</evidence>
<dbReference type="SUPFAM" id="SSF51735">
    <property type="entry name" value="NAD(P)-binding Rossmann-fold domains"/>
    <property type="match status" value="1"/>
</dbReference>
<keyword evidence="6" id="KW-1185">Reference proteome</keyword>
<feature type="region of interest" description="Disordered" evidence="3">
    <location>
        <begin position="1"/>
        <end position="23"/>
    </location>
</feature>
<evidence type="ECO:0000259" key="4">
    <source>
        <dbReference type="SMART" id="SM00823"/>
    </source>
</evidence>
<reference evidence="5 6" key="1">
    <citation type="submission" date="2024-05" db="EMBL/GenBank/DDBJ databases">
        <title>A draft genome resource for the thread blight pathogen Marasmius tenuissimus strain MS-2.</title>
        <authorList>
            <person name="Yulfo-Soto G.E."/>
            <person name="Baruah I.K."/>
            <person name="Amoako-Attah I."/>
            <person name="Bukari Y."/>
            <person name="Meinhardt L.W."/>
            <person name="Bailey B.A."/>
            <person name="Cohen S.P."/>
        </authorList>
    </citation>
    <scope>NUCLEOTIDE SEQUENCE [LARGE SCALE GENOMIC DNA]</scope>
    <source>
        <strain evidence="5 6">MS-2</strain>
    </source>
</reference>
<dbReference type="Gene3D" id="3.40.50.720">
    <property type="entry name" value="NAD(P)-binding Rossmann-like Domain"/>
    <property type="match status" value="1"/>
</dbReference>
<dbReference type="Gene3D" id="1.10.1200.10">
    <property type="entry name" value="ACP-like"/>
    <property type="match status" value="1"/>
</dbReference>
<dbReference type="SUPFAM" id="SSF56801">
    <property type="entry name" value="Acetyl-CoA synthetase-like"/>
    <property type="match status" value="1"/>
</dbReference>
<dbReference type="SMART" id="SM00823">
    <property type="entry name" value="PKS_PP"/>
    <property type="match status" value="1"/>
</dbReference>
<accession>A0ABR2Z5R3</accession>
<dbReference type="Pfam" id="PF23562">
    <property type="entry name" value="AMP-binding_C_3"/>
    <property type="match status" value="1"/>
</dbReference>
<dbReference type="PANTHER" id="PTHR43439">
    <property type="entry name" value="PHENYLACETATE-COENZYME A LIGASE"/>
    <property type="match status" value="1"/>
</dbReference>
<evidence type="ECO:0000313" key="5">
    <source>
        <dbReference type="EMBL" id="KAL0056946.1"/>
    </source>
</evidence>
<dbReference type="InterPro" id="IPR036291">
    <property type="entry name" value="NAD(P)-bd_dom_sf"/>
</dbReference>
<dbReference type="PANTHER" id="PTHR43439:SF2">
    <property type="entry name" value="ENZYME, PUTATIVE (JCVI)-RELATED"/>
    <property type="match status" value="1"/>
</dbReference>
<dbReference type="Proteomes" id="UP001437256">
    <property type="component" value="Unassembled WGS sequence"/>
</dbReference>
<comment type="caution">
    <text evidence="5">The sequence shown here is derived from an EMBL/GenBank/DDBJ whole genome shotgun (WGS) entry which is preliminary data.</text>
</comment>
<sequence>MQIKANDFIPAPPTLRPEPSSATFKRPPLDGSMSLTEIFDWQAQNSPDHRLFTYTDKDGCVRNITWKEGIAAVHTGARSIHAQMADVKPTKHDVPVIAIVSSTDALTYCVTIMSILRASCIAFPISPRNSPVAVAHLLEKVGVDHVLVGESAMENLVREATTIMKTQAAPQPTPSCSPMFVFEQLFLPSGEQAHGVKPGELPLTRSNHDVILYLHSSGSLSFPKPMGITDRKLVQVGLAPSCGEQDLTNKVLALHATPMFHGMGITQLAWAACAGLVLATFEPRVPATVPTPDNLFEAARLTSSDIIVSVPSFIEAWARHPERVQWLAGSSGVLYGGGSLNREVGDYLTSQGVSIVNLYGLTEVGSLSMIIPAKVEKNEDWRYMRFSGLFEEHWRSHTDDLYELVIIDGPFCTPSAFNSEVDGVRAYATSDLFTPHPTKPGLWDLYGRADDQIAHSTGEKTNPVPLESLLNQDPRIASAVMFGQGQFHAGVLVEPKPALRFDPADQVKLAKFRNDIWPSIERMNVHAPQHSRVFKEMVLVASPHKPFNYTAKNTPKRQTIVQDYAKEIAAAYELLSETTQSSVPAPSYWDIGTTTTFVRAVVRAVLTHPVKDSDDLFQYGCDSLQATWIRNALLRGLRDSGDLDTRILTSNFVYDHPTVDGLSAFVLSLAISGMKPDASGDALAKTRLMADLVAQYSKDLPSKSPGKVDQAKRSGKVVLLTGSTGSLGSHTLSNLIEDSDVQRIYVLIRRLGQANILSRQRESFERRGLDAQVLSDGKVTLLEVDLADDRLGLDDSVLDSIHHSVTHVVDIAWRVDFNLNVTSFQRNLKAMRNLIDIATHRDAHYIFSSTVAVCRSAPSGREELVAAECALGNGYSESKWVAEQVIASASAAGLRASIVRVGQLAGGRNGAWNTKEWLPSLVQVSNVLKKVPEDERLVTWIPLDMASKAFVDLLDAPRSPSASPDIPEVLHLVHPNPVSWSTFARSLSQRLDASVIPYTEWCQMLEQLACSPDASTMNLNAFVLLDFFKIISAQIDRSDTEAFGMPLLNMEKALRQCKSLKDSGNRALGEEDVQMWVNHWQKEGMLN</sequence>
<dbReference type="InterPro" id="IPR051414">
    <property type="entry name" value="Adenylate-forming_Reductase"/>
</dbReference>
<evidence type="ECO:0000256" key="2">
    <source>
        <dbReference type="ARBA" id="ARBA00022553"/>
    </source>
</evidence>
<organism evidence="5 6">
    <name type="scientific">Marasmius tenuissimus</name>
    <dbReference type="NCBI Taxonomy" id="585030"/>
    <lineage>
        <taxon>Eukaryota</taxon>
        <taxon>Fungi</taxon>
        <taxon>Dikarya</taxon>
        <taxon>Basidiomycota</taxon>
        <taxon>Agaricomycotina</taxon>
        <taxon>Agaricomycetes</taxon>
        <taxon>Agaricomycetidae</taxon>
        <taxon>Agaricales</taxon>
        <taxon>Marasmiineae</taxon>
        <taxon>Marasmiaceae</taxon>
        <taxon>Marasmius</taxon>
    </lineage>
</organism>
<evidence type="ECO:0000256" key="3">
    <source>
        <dbReference type="SAM" id="MobiDB-lite"/>
    </source>
</evidence>
<dbReference type="InterPro" id="IPR013120">
    <property type="entry name" value="FAR_NAD-bd"/>
</dbReference>
<name>A0ABR2Z5R3_9AGAR</name>
<proteinExistence type="predicted"/>
<dbReference type="InterPro" id="IPR036736">
    <property type="entry name" value="ACP-like_sf"/>
</dbReference>
<keyword evidence="1" id="KW-0596">Phosphopantetheine</keyword>
<dbReference type="InterPro" id="IPR000873">
    <property type="entry name" value="AMP-dep_synth/lig_dom"/>
</dbReference>
<dbReference type="SUPFAM" id="SSF47336">
    <property type="entry name" value="ACP-like"/>
    <property type="match status" value="1"/>
</dbReference>
<dbReference type="Pfam" id="PF00501">
    <property type="entry name" value="AMP-binding"/>
    <property type="match status" value="1"/>
</dbReference>
<protein>
    <recommendedName>
        <fullName evidence="4">Polyketide synthase-like phosphopantetheine-binding domain-containing protein</fullName>
    </recommendedName>
</protein>
<feature type="domain" description="Polyketide synthase-like phosphopantetheine-binding" evidence="4">
    <location>
        <begin position="595"/>
        <end position="670"/>
    </location>
</feature>
<dbReference type="InterPro" id="IPR020806">
    <property type="entry name" value="PKS_PP-bd"/>
</dbReference>
<dbReference type="InterPro" id="IPR042099">
    <property type="entry name" value="ANL_N_sf"/>
</dbReference>
<keyword evidence="2" id="KW-0597">Phosphoprotein</keyword>
<dbReference type="Pfam" id="PF07993">
    <property type="entry name" value="NAD_binding_4"/>
    <property type="match status" value="1"/>
</dbReference>
<gene>
    <name evidence="5" type="ORF">AAF712_016437</name>
</gene>
<evidence type="ECO:0000313" key="6">
    <source>
        <dbReference type="Proteomes" id="UP001437256"/>
    </source>
</evidence>